<gene>
    <name evidence="4" type="ORF">E2F46_00515</name>
</gene>
<sequence length="365" mass="38486">MRTLHKTLLACALAGVAALALLRRDADASAAPPAAPPAAIVAVAPAVDIAFAPMHWAPGGVISRRDARVAGEQPGRVARIASVGQTVAAGDPVAVLDDTSLRLREREIEAESARIRSQLEMARLQETRYAALAGTQSIARAQYDQVRADRDMLAQDHARAQAQLAQVRHQRSQMVVRAPFDGVVAEQYAQAGEYLVPGGAVVRVVDTGAREIRVRAPVGFAAQLPPGTAVQVRDGDRIHALHVSAQVPVGDEASRQMELRIDVDGRTWPVGTALEVGMPRAAARTVVAVPRDAVVLRREGSYVLRIGDNGTAERLGVVTGEEIDGLVEVDGAVRPGDNVVVRGAERVAPGQAVSVEPPALSLAAR</sequence>
<dbReference type="AlphaFoldDB" id="A0A4R5U3X2"/>
<keyword evidence="5" id="KW-1185">Reference proteome</keyword>
<evidence type="ECO:0000313" key="5">
    <source>
        <dbReference type="Proteomes" id="UP000294796"/>
    </source>
</evidence>
<dbReference type="Gene3D" id="1.10.287.470">
    <property type="entry name" value="Helix hairpin bin"/>
    <property type="match status" value="1"/>
</dbReference>
<dbReference type="InterPro" id="IPR006143">
    <property type="entry name" value="RND_pump_MFP"/>
</dbReference>
<feature type="signal peptide" evidence="2">
    <location>
        <begin position="1"/>
        <end position="30"/>
    </location>
</feature>
<dbReference type="GO" id="GO:0015562">
    <property type="term" value="F:efflux transmembrane transporter activity"/>
    <property type="evidence" value="ECO:0007669"/>
    <property type="project" value="TreeGrafter"/>
</dbReference>
<dbReference type="RefSeq" id="WP_133320233.1">
    <property type="nucleotide sequence ID" value="NZ_SMTF01000001.1"/>
</dbReference>
<evidence type="ECO:0000313" key="4">
    <source>
        <dbReference type="EMBL" id="TDK28411.1"/>
    </source>
</evidence>
<dbReference type="OrthoDB" id="5730196at2"/>
<evidence type="ECO:0000256" key="2">
    <source>
        <dbReference type="SAM" id="SignalP"/>
    </source>
</evidence>
<evidence type="ECO:0000256" key="1">
    <source>
        <dbReference type="ARBA" id="ARBA00009477"/>
    </source>
</evidence>
<dbReference type="Gene3D" id="2.40.420.20">
    <property type="match status" value="1"/>
</dbReference>
<dbReference type="Pfam" id="PF25989">
    <property type="entry name" value="YknX_C"/>
    <property type="match status" value="1"/>
</dbReference>
<comment type="caution">
    <text evidence="4">The sequence shown here is derived from an EMBL/GenBank/DDBJ whole genome shotgun (WGS) entry which is preliminary data.</text>
</comment>
<dbReference type="PANTHER" id="PTHR30469:SF15">
    <property type="entry name" value="HLYD FAMILY OF SECRETION PROTEINS"/>
    <property type="match status" value="1"/>
</dbReference>
<name>A0A4R5U3X2_9GAMM</name>
<proteinExistence type="inferred from homology"/>
<protein>
    <submittedName>
        <fullName evidence="4">Efflux RND transporter periplasmic adaptor subunit</fullName>
    </submittedName>
</protein>
<dbReference type="Proteomes" id="UP000294796">
    <property type="component" value="Unassembled WGS sequence"/>
</dbReference>
<dbReference type="InterPro" id="IPR058637">
    <property type="entry name" value="YknX-like_C"/>
</dbReference>
<feature type="chain" id="PRO_5020267375" evidence="2">
    <location>
        <begin position="31"/>
        <end position="365"/>
    </location>
</feature>
<dbReference type="SUPFAM" id="SSF111369">
    <property type="entry name" value="HlyD-like secretion proteins"/>
    <property type="match status" value="1"/>
</dbReference>
<organism evidence="4 5">
    <name type="scientific">Luteimonas aestuarii</name>
    <dbReference type="NCBI Taxonomy" id="453837"/>
    <lineage>
        <taxon>Bacteria</taxon>
        <taxon>Pseudomonadati</taxon>
        <taxon>Pseudomonadota</taxon>
        <taxon>Gammaproteobacteria</taxon>
        <taxon>Lysobacterales</taxon>
        <taxon>Lysobacteraceae</taxon>
        <taxon>Luteimonas</taxon>
    </lineage>
</organism>
<accession>A0A4R5U3X2</accession>
<dbReference type="Gene3D" id="2.40.50.100">
    <property type="match status" value="1"/>
</dbReference>
<reference evidence="4 5" key="1">
    <citation type="submission" date="2019-03" db="EMBL/GenBank/DDBJ databases">
        <title>Luteimonas zhaokaii sp.nov., isolated from the rectal contents of Plateau pika in Yushu, Qinghai Province, China.</title>
        <authorList>
            <person name="Zhang G."/>
        </authorList>
    </citation>
    <scope>NUCLEOTIDE SEQUENCE [LARGE SCALE GENOMIC DNA]</scope>
    <source>
        <strain evidence="4 5">B9</strain>
    </source>
</reference>
<keyword evidence="2" id="KW-0732">Signal</keyword>
<comment type="similarity">
    <text evidence="1">Belongs to the membrane fusion protein (MFP) (TC 8.A.1) family.</text>
</comment>
<evidence type="ECO:0000259" key="3">
    <source>
        <dbReference type="Pfam" id="PF25989"/>
    </source>
</evidence>
<dbReference type="NCBIfam" id="TIGR01730">
    <property type="entry name" value="RND_mfp"/>
    <property type="match status" value="1"/>
</dbReference>
<dbReference type="EMBL" id="SMTF01000001">
    <property type="protein sequence ID" value="TDK28411.1"/>
    <property type="molecule type" value="Genomic_DNA"/>
</dbReference>
<dbReference type="Gene3D" id="2.40.30.170">
    <property type="match status" value="1"/>
</dbReference>
<dbReference type="GO" id="GO:1990281">
    <property type="term" value="C:efflux pump complex"/>
    <property type="evidence" value="ECO:0007669"/>
    <property type="project" value="TreeGrafter"/>
</dbReference>
<feature type="domain" description="YknX-like C-terminal permuted SH3-like" evidence="3">
    <location>
        <begin position="286"/>
        <end position="355"/>
    </location>
</feature>
<dbReference type="PANTHER" id="PTHR30469">
    <property type="entry name" value="MULTIDRUG RESISTANCE PROTEIN MDTA"/>
    <property type="match status" value="1"/>
</dbReference>